<evidence type="ECO:0000256" key="5">
    <source>
        <dbReference type="ARBA" id="ARBA00022617"/>
    </source>
</evidence>
<evidence type="ECO:0000256" key="9">
    <source>
        <dbReference type="ARBA" id="ARBA00023002"/>
    </source>
</evidence>
<keyword evidence="5 13" id="KW-0349">Heme</keyword>
<dbReference type="GO" id="GO:0006082">
    <property type="term" value="P:organic acid metabolic process"/>
    <property type="evidence" value="ECO:0007669"/>
    <property type="project" value="TreeGrafter"/>
</dbReference>
<dbReference type="PRINTS" id="PR00463">
    <property type="entry name" value="EP450I"/>
</dbReference>
<evidence type="ECO:0000256" key="11">
    <source>
        <dbReference type="ARBA" id="ARBA00023033"/>
    </source>
</evidence>
<dbReference type="InterPro" id="IPR017972">
    <property type="entry name" value="Cyt_P450_CS"/>
</dbReference>
<dbReference type="PRINTS" id="PR00385">
    <property type="entry name" value="P450"/>
</dbReference>
<sequence length="470" mass="53660">RLLLQNSRFFLLSNRTNQSGDHTEGTSGPKLLPLVGNLLQLDLRRPDRSLCELSEKYGSVFMVHLGHEKVVVLAGYKAFREALVGYAEEFGELFITPLFSDMKPGGILFANGESWKEMRRCTLKDFGNGRRMYEDKILEECGYLMEMFEQHEGKPFDTARPVNYAVSNIISSIPSRFEYEDPRFINLSSRAADSISVAGFASVQLYNMFPRAFYWVKNRQVILKHVENNGRDVKDLVKHLKETLNPSMCRGFVDCFLIQQQKEQDSGVPDSLYSVQNLVYSVTNLFAAGTDVSSVWFCPDQVQEELDRVVGGRQVQMDDRRKLPFTDAVIHETQRMVNIVPMAIPHQTSRDVTFQGYFIRQGTTVFPLLTSVLYDDSEWESPHTFNHAHFLNQEGKFIWRDVFMVFSAGCRVCVGESMVRMELFLFFTSLLQRFRFTAPPGVSEDQLDVTPAVGFTLSPPPQQLCAVGHR</sequence>
<evidence type="ECO:0000256" key="7">
    <source>
        <dbReference type="ARBA" id="ARBA00022824"/>
    </source>
</evidence>
<evidence type="ECO:0000256" key="6">
    <source>
        <dbReference type="ARBA" id="ARBA00022723"/>
    </source>
</evidence>
<dbReference type="GO" id="GO:0005506">
    <property type="term" value="F:iron ion binding"/>
    <property type="evidence" value="ECO:0007669"/>
    <property type="project" value="InterPro"/>
</dbReference>
<dbReference type="SUPFAM" id="SSF48264">
    <property type="entry name" value="Cytochrome P450"/>
    <property type="match status" value="1"/>
</dbReference>
<keyword evidence="16" id="KW-1185">Reference proteome</keyword>
<dbReference type="PANTHER" id="PTHR24300">
    <property type="entry name" value="CYTOCHROME P450 508A4-RELATED"/>
    <property type="match status" value="1"/>
</dbReference>
<dbReference type="PROSITE" id="PS00086">
    <property type="entry name" value="CYTOCHROME_P450"/>
    <property type="match status" value="1"/>
</dbReference>
<organism evidence="15 16">
    <name type="scientific">Amphiprion ocellaris</name>
    <name type="common">Clown anemonefish</name>
    <dbReference type="NCBI Taxonomy" id="80972"/>
    <lineage>
        <taxon>Eukaryota</taxon>
        <taxon>Metazoa</taxon>
        <taxon>Chordata</taxon>
        <taxon>Craniata</taxon>
        <taxon>Vertebrata</taxon>
        <taxon>Euteleostomi</taxon>
        <taxon>Actinopterygii</taxon>
        <taxon>Neopterygii</taxon>
        <taxon>Teleostei</taxon>
        <taxon>Neoteleostei</taxon>
        <taxon>Acanthomorphata</taxon>
        <taxon>Ovalentaria</taxon>
        <taxon>Pomacentridae</taxon>
        <taxon>Amphiprion</taxon>
    </lineage>
</organism>
<feature type="binding site" description="axial binding residue" evidence="13">
    <location>
        <position position="413"/>
    </location>
    <ligand>
        <name>heme</name>
        <dbReference type="ChEBI" id="CHEBI:30413"/>
    </ligand>
    <ligandPart>
        <name>Fe</name>
        <dbReference type="ChEBI" id="CHEBI:18248"/>
    </ligandPart>
</feature>
<dbReference type="AlphaFoldDB" id="A0AAQ5YIP6"/>
<evidence type="ECO:0000256" key="3">
    <source>
        <dbReference type="ARBA" id="ARBA00004406"/>
    </source>
</evidence>
<evidence type="ECO:0000313" key="15">
    <source>
        <dbReference type="Ensembl" id="ENSAOCP00000052749.1"/>
    </source>
</evidence>
<evidence type="ECO:0000256" key="2">
    <source>
        <dbReference type="ARBA" id="ARBA00004174"/>
    </source>
</evidence>
<comment type="cofactor">
    <cofactor evidence="1 13">
        <name>heme</name>
        <dbReference type="ChEBI" id="CHEBI:30413"/>
    </cofactor>
</comment>
<protein>
    <submittedName>
        <fullName evidence="15">Uncharacterized protein</fullName>
    </submittedName>
</protein>
<accession>A0AAQ5YIP6</accession>
<keyword evidence="7" id="KW-0256">Endoplasmic reticulum</keyword>
<dbReference type="InterPro" id="IPR036396">
    <property type="entry name" value="Cyt_P450_sf"/>
</dbReference>
<evidence type="ECO:0000256" key="4">
    <source>
        <dbReference type="ARBA" id="ARBA00010617"/>
    </source>
</evidence>
<proteinExistence type="inferred from homology"/>
<evidence type="ECO:0000313" key="16">
    <source>
        <dbReference type="Proteomes" id="UP001501940"/>
    </source>
</evidence>
<dbReference type="GO" id="GO:0016712">
    <property type="term" value="F:oxidoreductase activity, acting on paired donors, with incorporation or reduction of molecular oxygen, reduced flavin or flavoprotein as one donor, and incorporation of one atom of oxygen"/>
    <property type="evidence" value="ECO:0007669"/>
    <property type="project" value="TreeGrafter"/>
</dbReference>
<dbReference type="GeneTree" id="ENSGT00940000162649"/>
<dbReference type="Ensembl" id="ENSAOCT00000064829.1">
    <property type="protein sequence ID" value="ENSAOCP00000052749.1"/>
    <property type="gene ID" value="ENSAOCG00000010814.2"/>
</dbReference>
<keyword evidence="9 14" id="KW-0560">Oxidoreductase</keyword>
<evidence type="ECO:0000256" key="8">
    <source>
        <dbReference type="ARBA" id="ARBA00022848"/>
    </source>
</evidence>
<keyword evidence="6 13" id="KW-0479">Metal-binding</keyword>
<comment type="subcellular location">
    <subcellularLocation>
        <location evidence="3">Endoplasmic reticulum membrane</location>
        <topology evidence="3">Peripheral membrane protein</topology>
    </subcellularLocation>
    <subcellularLocation>
        <location evidence="2">Microsome membrane</location>
        <topology evidence="2">Peripheral membrane protein</topology>
    </subcellularLocation>
</comment>
<dbReference type="FunFam" id="1.10.630.10:FF:000238">
    <property type="entry name" value="Cytochrome P450 2A6"/>
    <property type="match status" value="1"/>
</dbReference>
<dbReference type="GO" id="GO:0006805">
    <property type="term" value="P:xenobiotic metabolic process"/>
    <property type="evidence" value="ECO:0007669"/>
    <property type="project" value="TreeGrafter"/>
</dbReference>
<reference evidence="15 16" key="1">
    <citation type="submission" date="2022-01" db="EMBL/GenBank/DDBJ databases">
        <title>A chromosome-scale genome assembly of the false clownfish, Amphiprion ocellaris.</title>
        <authorList>
            <person name="Ryu T."/>
        </authorList>
    </citation>
    <scope>NUCLEOTIDE SEQUENCE [LARGE SCALE GENOMIC DNA]</scope>
</reference>
<dbReference type="InterPro" id="IPR050182">
    <property type="entry name" value="Cytochrome_P450_fam2"/>
</dbReference>
<keyword evidence="8" id="KW-0492">Microsome</keyword>
<dbReference type="Pfam" id="PF00067">
    <property type="entry name" value="p450"/>
    <property type="match status" value="1"/>
</dbReference>
<evidence type="ECO:0000256" key="1">
    <source>
        <dbReference type="ARBA" id="ARBA00001971"/>
    </source>
</evidence>
<reference evidence="15" key="3">
    <citation type="submission" date="2025-09" db="UniProtKB">
        <authorList>
            <consortium name="Ensembl"/>
        </authorList>
    </citation>
    <scope>IDENTIFICATION</scope>
</reference>
<keyword evidence="10 13" id="KW-0408">Iron</keyword>
<dbReference type="Gene3D" id="1.10.630.10">
    <property type="entry name" value="Cytochrome P450"/>
    <property type="match status" value="1"/>
</dbReference>
<evidence type="ECO:0000256" key="12">
    <source>
        <dbReference type="ARBA" id="ARBA00023136"/>
    </source>
</evidence>
<reference evidence="15" key="2">
    <citation type="submission" date="2025-08" db="UniProtKB">
        <authorList>
            <consortium name="Ensembl"/>
        </authorList>
    </citation>
    <scope>IDENTIFICATION</scope>
</reference>
<dbReference type="Proteomes" id="UP001501940">
    <property type="component" value="Chromosome 19"/>
</dbReference>
<evidence type="ECO:0000256" key="14">
    <source>
        <dbReference type="RuleBase" id="RU000461"/>
    </source>
</evidence>
<dbReference type="InterPro" id="IPR001128">
    <property type="entry name" value="Cyt_P450"/>
</dbReference>
<dbReference type="GO" id="GO:0005789">
    <property type="term" value="C:endoplasmic reticulum membrane"/>
    <property type="evidence" value="ECO:0007669"/>
    <property type="project" value="UniProtKB-SubCell"/>
</dbReference>
<keyword evidence="12" id="KW-0472">Membrane</keyword>
<keyword evidence="11 14" id="KW-0503">Monooxygenase</keyword>
<dbReference type="PANTHER" id="PTHR24300:SF319">
    <property type="entry name" value="CYTOCHROME P450, FAMILY 2, SUBFAMILY AC, POLYPEPTIDE 1"/>
    <property type="match status" value="1"/>
</dbReference>
<dbReference type="InterPro" id="IPR002401">
    <property type="entry name" value="Cyt_P450_E_grp-I"/>
</dbReference>
<evidence type="ECO:0000256" key="10">
    <source>
        <dbReference type="ARBA" id="ARBA00023004"/>
    </source>
</evidence>
<name>A0AAQ5YIP6_AMPOC</name>
<dbReference type="GO" id="GO:0020037">
    <property type="term" value="F:heme binding"/>
    <property type="evidence" value="ECO:0007669"/>
    <property type="project" value="InterPro"/>
</dbReference>
<comment type="similarity">
    <text evidence="4 14">Belongs to the cytochrome P450 family.</text>
</comment>
<evidence type="ECO:0000256" key="13">
    <source>
        <dbReference type="PIRSR" id="PIRSR602401-1"/>
    </source>
</evidence>